<dbReference type="EMBL" id="UINC01229569">
    <property type="protein sequence ID" value="SVE61333.1"/>
    <property type="molecule type" value="Genomic_DNA"/>
</dbReference>
<evidence type="ECO:0000313" key="1">
    <source>
        <dbReference type="EMBL" id="SVE61333.1"/>
    </source>
</evidence>
<evidence type="ECO:0008006" key="2">
    <source>
        <dbReference type="Google" id="ProtNLM"/>
    </source>
</evidence>
<accession>A0A383EY23</accession>
<gene>
    <name evidence="1" type="ORF">METZ01_LOCUS514187</name>
</gene>
<dbReference type="AlphaFoldDB" id="A0A383EY23"/>
<protein>
    <recommendedName>
        <fullName evidence="2">DUF4177 domain-containing protein</fullName>
    </recommendedName>
</protein>
<reference evidence="1" key="1">
    <citation type="submission" date="2018-05" db="EMBL/GenBank/DDBJ databases">
        <authorList>
            <person name="Lanie J.A."/>
            <person name="Ng W.-L."/>
            <person name="Kazmierczak K.M."/>
            <person name="Andrzejewski T.M."/>
            <person name="Davidsen T.M."/>
            <person name="Wayne K.J."/>
            <person name="Tettelin H."/>
            <person name="Glass J.I."/>
            <person name="Rusch D."/>
            <person name="Podicherti R."/>
            <person name="Tsui H.-C.T."/>
            <person name="Winkler M.E."/>
        </authorList>
    </citation>
    <scope>NUCLEOTIDE SEQUENCE</scope>
</reference>
<proteinExistence type="predicted"/>
<organism evidence="1">
    <name type="scientific">marine metagenome</name>
    <dbReference type="NCBI Taxonomy" id="408172"/>
    <lineage>
        <taxon>unclassified sequences</taxon>
        <taxon>metagenomes</taxon>
        <taxon>ecological metagenomes</taxon>
    </lineage>
</organism>
<name>A0A383EY23_9ZZZZ</name>
<sequence>MQKWEYKVVKRADISEVKLNAWGAEGWELMNFVFPHCNIPGSFDEIDVEVVLRRPTEG</sequence>